<evidence type="ECO:0000313" key="2">
    <source>
        <dbReference type="Proteomes" id="UP001196301"/>
    </source>
</evidence>
<sequence length="330" mass="38305">MRGVISMKNEKNVELISPIGETCAKVDLKKAMIPICDEKLSPFASYVGDMHKLNKPKKNTTKVEADFLLEKGHIGDIEKAILFTINRLVFATSLQITFYLKKSGYDIESKTVARKLTRLKEKSFVRQIEFVSENSISSYKAYYLGYHGTGLLRALDVKTYSQGYVSEIKTFKIKSILASNQLLTQVMNNDLQFEVSKVIVNDNIRGCIVRPQSILKFKDKDFLVEVVRKTPDWKEKLSQKLSRYNTVIENYENLNVKFKTKPILIIQGESYEHMFEIMNLYEENIYQNIDVIFTFDRILLYQLENAFFVIDQKTPKKGIFSFLFKARKNN</sequence>
<proteinExistence type="predicted"/>
<gene>
    <name evidence="1" type="ORF">KQI20_09860</name>
</gene>
<comment type="caution">
    <text evidence="1">The sequence shown here is derived from an EMBL/GenBank/DDBJ whole genome shotgun (WGS) entry which is preliminary data.</text>
</comment>
<dbReference type="Pfam" id="PF13814">
    <property type="entry name" value="Replic_Relax"/>
    <property type="match status" value="1"/>
</dbReference>
<dbReference type="EMBL" id="JAHLOQ010000027">
    <property type="protein sequence ID" value="MBU5336743.1"/>
    <property type="molecule type" value="Genomic_DNA"/>
</dbReference>
<name>A0ABS6DY25_9FIRM</name>
<organism evidence="1 2">
    <name type="scientific">Intestinibacter bartlettii</name>
    <dbReference type="NCBI Taxonomy" id="261299"/>
    <lineage>
        <taxon>Bacteria</taxon>
        <taxon>Bacillati</taxon>
        <taxon>Bacillota</taxon>
        <taxon>Clostridia</taxon>
        <taxon>Peptostreptococcales</taxon>
        <taxon>Peptostreptococcaceae</taxon>
        <taxon>Intestinibacter</taxon>
    </lineage>
</organism>
<evidence type="ECO:0000313" key="1">
    <source>
        <dbReference type="EMBL" id="MBU5336743.1"/>
    </source>
</evidence>
<dbReference type="InterPro" id="IPR025855">
    <property type="entry name" value="Replic_Relax"/>
</dbReference>
<reference evidence="1 2" key="1">
    <citation type="submission" date="2021-06" db="EMBL/GenBank/DDBJ databases">
        <authorList>
            <person name="Sun Q."/>
            <person name="Li D."/>
        </authorList>
    </citation>
    <scope>NUCLEOTIDE SEQUENCE [LARGE SCALE GENOMIC DNA]</scope>
    <source>
        <strain evidence="1 2">N19</strain>
    </source>
</reference>
<dbReference type="Proteomes" id="UP001196301">
    <property type="component" value="Unassembled WGS sequence"/>
</dbReference>
<keyword evidence="2" id="KW-1185">Reference proteome</keyword>
<accession>A0ABS6DY25</accession>
<protein>
    <submittedName>
        <fullName evidence="1">Replication-relaxation family protein</fullName>
    </submittedName>
</protein>